<dbReference type="InterPro" id="IPR004875">
    <property type="entry name" value="DDE_SF_endonuclease_dom"/>
</dbReference>
<name>A0A1V6TH50_9EURO</name>
<dbReference type="EMBL" id="MLQL01000008">
    <property type="protein sequence ID" value="OQE25692.1"/>
    <property type="molecule type" value="Genomic_DNA"/>
</dbReference>
<dbReference type="Gene3D" id="1.10.10.60">
    <property type="entry name" value="Homeodomain-like"/>
    <property type="match status" value="2"/>
</dbReference>
<dbReference type="GO" id="GO:0003677">
    <property type="term" value="F:DNA binding"/>
    <property type="evidence" value="ECO:0007669"/>
    <property type="project" value="UniProtKB-KW"/>
</dbReference>
<dbReference type="PANTHER" id="PTHR19303:SF73">
    <property type="entry name" value="PROTEIN PDC2"/>
    <property type="match status" value="1"/>
</dbReference>
<keyword evidence="4" id="KW-1185">Reference proteome</keyword>
<evidence type="ECO:0000256" key="1">
    <source>
        <dbReference type="ARBA" id="ARBA00023125"/>
    </source>
</evidence>
<dbReference type="InterPro" id="IPR050863">
    <property type="entry name" value="CenT-Element_Derived"/>
</dbReference>
<reference evidence="4" key="1">
    <citation type="journal article" date="2017" name="Nat. Microbiol.">
        <title>Global analysis of biosynthetic gene clusters reveals vast potential of secondary metabolite production in Penicillium species.</title>
        <authorList>
            <person name="Nielsen J.C."/>
            <person name="Grijseels S."/>
            <person name="Prigent S."/>
            <person name="Ji B."/>
            <person name="Dainat J."/>
            <person name="Nielsen K.F."/>
            <person name="Frisvad J.C."/>
            <person name="Workman M."/>
            <person name="Nielsen J."/>
        </authorList>
    </citation>
    <scope>NUCLEOTIDE SEQUENCE [LARGE SCALE GENOMIC DNA]</scope>
    <source>
        <strain evidence="4">IBT 14082</strain>
    </source>
</reference>
<dbReference type="InterPro" id="IPR009057">
    <property type="entry name" value="Homeodomain-like_sf"/>
</dbReference>
<dbReference type="OrthoDB" id="125347at2759"/>
<evidence type="ECO:0000313" key="4">
    <source>
        <dbReference type="Proteomes" id="UP000191342"/>
    </source>
</evidence>
<dbReference type="SMART" id="SM00674">
    <property type="entry name" value="CENPB"/>
    <property type="match status" value="1"/>
</dbReference>
<dbReference type="AlphaFoldDB" id="A0A1V6TH50"/>
<dbReference type="Proteomes" id="UP000191342">
    <property type="component" value="Unassembled WGS sequence"/>
</dbReference>
<proteinExistence type="predicted"/>
<dbReference type="PANTHER" id="PTHR19303">
    <property type="entry name" value="TRANSPOSON"/>
    <property type="match status" value="1"/>
</dbReference>
<organism evidence="3 4">
    <name type="scientific">Penicillium flavigenum</name>
    <dbReference type="NCBI Taxonomy" id="254877"/>
    <lineage>
        <taxon>Eukaryota</taxon>
        <taxon>Fungi</taxon>
        <taxon>Dikarya</taxon>
        <taxon>Ascomycota</taxon>
        <taxon>Pezizomycotina</taxon>
        <taxon>Eurotiomycetes</taxon>
        <taxon>Eurotiomycetidae</taxon>
        <taxon>Eurotiales</taxon>
        <taxon>Aspergillaceae</taxon>
        <taxon>Penicillium</taxon>
    </lineage>
</organism>
<dbReference type="Pfam" id="PF03221">
    <property type="entry name" value="HTH_Tnp_Tc5"/>
    <property type="match status" value="1"/>
</dbReference>
<accession>A0A1V6TH50</accession>
<dbReference type="Pfam" id="PF18107">
    <property type="entry name" value="HTH_ABP1_N"/>
    <property type="match status" value="1"/>
</dbReference>
<keyword evidence="1" id="KW-0238">DNA-binding</keyword>
<dbReference type="STRING" id="254877.A0A1V6TH50"/>
<evidence type="ECO:0000313" key="3">
    <source>
        <dbReference type="EMBL" id="OQE25692.1"/>
    </source>
</evidence>
<comment type="caution">
    <text evidence="3">The sequence shown here is derived from an EMBL/GenBank/DDBJ whole genome shotgun (WGS) entry which is preliminary data.</text>
</comment>
<feature type="domain" description="HTH CENPB-type" evidence="2">
    <location>
        <begin position="77"/>
        <end position="151"/>
    </location>
</feature>
<dbReference type="Pfam" id="PF03184">
    <property type="entry name" value="DDE_1"/>
    <property type="match status" value="1"/>
</dbReference>
<dbReference type="SUPFAM" id="SSF46689">
    <property type="entry name" value="Homeodomain-like"/>
    <property type="match status" value="2"/>
</dbReference>
<gene>
    <name evidence="3" type="ORF">PENFLA_c008G06822</name>
</gene>
<evidence type="ECO:0000259" key="2">
    <source>
        <dbReference type="PROSITE" id="PS51253"/>
    </source>
</evidence>
<sequence length="532" mass="60787">MVTIHTVSTPSKRPALGISGTQKQALRVWAQSQNPRPSQSQCSAWFERTYGRSLSQSTISSILSKRFDHLDSGPASALSRQLAPQWPLLETPLCEWLASQEPGPTPSADVIITKAREIWNQIPEYQTLPHPHFSNGWLNRFKKRYAIQIRDRQDGVPPLPPHIGRKERKALKTFCGEFPEGDIYNMDETGLFWRKPPFGVSPTQDQLTTKRENSRVCLMLCTNSTGSDRLPLWVIGHTHTPEAFRRVNLRTMDIHWRYHRQAWLTQSIMQEWLLFFYNHVRDRRVLLLLDNHPDHQAAVEATPPPPNVHVQLFPTQSGTSNEQQLINLGISQTLKHYYRRQWLAYIVAGKGSPQNPVYTMSLYHAISWITQSWRHDLANAIIYRAFRKSSLMDPQIEFITAPKTPDLTSLYETVTRNNPEGRTVTSLENFTYPVDEDFEGVSNAGGFNVEGEPTLQDMDDAIVSTLPEQLVPPAVYAVTGIQTAIRHLAHQPWATATDLQALERIGRMIDRTAVDERPQEHIVETIRYPVDI</sequence>
<dbReference type="PROSITE" id="PS51253">
    <property type="entry name" value="HTH_CENPB"/>
    <property type="match status" value="1"/>
</dbReference>
<dbReference type="GO" id="GO:0005634">
    <property type="term" value="C:nucleus"/>
    <property type="evidence" value="ECO:0007669"/>
    <property type="project" value="TreeGrafter"/>
</dbReference>
<dbReference type="InterPro" id="IPR041188">
    <property type="entry name" value="HTH_ABP1_N"/>
</dbReference>
<dbReference type="InterPro" id="IPR006600">
    <property type="entry name" value="HTH_CenpB_DNA-bd_dom"/>
</dbReference>
<protein>
    <recommendedName>
        <fullName evidence="2">HTH CENPB-type domain-containing protein</fullName>
    </recommendedName>
</protein>